<reference evidence="1 2" key="1">
    <citation type="submission" date="2019-06" db="EMBL/GenBank/DDBJ databases">
        <authorList>
            <person name="Livingstone P."/>
            <person name="Whitworth D."/>
        </authorList>
    </citation>
    <scope>NUCLEOTIDE SEQUENCE [LARGE SCALE GENOMIC DNA]</scope>
    <source>
        <strain evidence="1 2">AM401</strain>
    </source>
</reference>
<evidence type="ECO:0000313" key="2">
    <source>
        <dbReference type="Proteomes" id="UP000315369"/>
    </source>
</evidence>
<name>A0A540X6Q7_9BACT</name>
<dbReference type="Proteomes" id="UP000315369">
    <property type="component" value="Unassembled WGS sequence"/>
</dbReference>
<dbReference type="RefSeq" id="WP_141641498.1">
    <property type="nucleotide sequence ID" value="NZ_VIFM01000016.1"/>
</dbReference>
<evidence type="ECO:0000313" key="1">
    <source>
        <dbReference type="EMBL" id="TQF16892.1"/>
    </source>
</evidence>
<comment type="caution">
    <text evidence="1">The sequence shown here is derived from an EMBL/GenBank/DDBJ whole genome shotgun (WGS) entry which is preliminary data.</text>
</comment>
<dbReference type="AlphaFoldDB" id="A0A540X6Q7"/>
<sequence>MPSTPFFGQSTIKPQTSAADLKFWWMPEVNGIGWGYRAYKVQVKSLDPRRFTFDLVAMVPGVPTLVGLEVDLFNASHVWPGAPSTAVNAQPGQFGYLLLTEEYLSSQQVSSLDAYSDGRGKWPFAADLSKRRREGASRGNEVMRSVSALLQVLSNEQEEG</sequence>
<organism evidence="1 2">
    <name type="scientific">Myxococcus llanfairpwllgwyngyllgogerychwyrndrobwllllantysiliogogogochensis</name>
    <dbReference type="NCBI Taxonomy" id="2590453"/>
    <lineage>
        <taxon>Bacteria</taxon>
        <taxon>Pseudomonadati</taxon>
        <taxon>Myxococcota</taxon>
        <taxon>Myxococcia</taxon>
        <taxon>Myxococcales</taxon>
        <taxon>Cystobacterineae</taxon>
        <taxon>Myxococcaceae</taxon>
        <taxon>Myxococcus</taxon>
    </lineage>
</organism>
<protein>
    <submittedName>
        <fullName evidence="1">Uncharacterized protein</fullName>
    </submittedName>
</protein>
<gene>
    <name evidence="1" type="ORF">FJV41_06320</name>
</gene>
<accession>A0A540X6Q7</accession>
<proteinExistence type="predicted"/>
<dbReference type="EMBL" id="VIFM01000016">
    <property type="protein sequence ID" value="TQF16892.1"/>
    <property type="molecule type" value="Genomic_DNA"/>
</dbReference>
<keyword evidence="2" id="KW-1185">Reference proteome</keyword>